<sequence>MYGMLTRSRNCNGHALNADHAIAGADRPLQPSHANPPRFLEAIYVMDDYVAVAIEGASQGEEYILSPKLCNFSTIADKSSLSTHDQDSIDIIWWSNVVCLPMIAMVGMACNLLNIAILTSNKGARRIPSW</sequence>
<keyword evidence="1" id="KW-0472">Membrane</keyword>
<organism evidence="2 3">
    <name type="scientific">Trichostrongylus colubriformis</name>
    <name type="common">Black scour worm</name>
    <dbReference type="NCBI Taxonomy" id="6319"/>
    <lineage>
        <taxon>Eukaryota</taxon>
        <taxon>Metazoa</taxon>
        <taxon>Ecdysozoa</taxon>
        <taxon>Nematoda</taxon>
        <taxon>Chromadorea</taxon>
        <taxon>Rhabditida</taxon>
        <taxon>Rhabditina</taxon>
        <taxon>Rhabditomorpha</taxon>
        <taxon>Strongyloidea</taxon>
        <taxon>Trichostrongylidae</taxon>
        <taxon>Trichostrongylus</taxon>
    </lineage>
</organism>
<dbReference type="AlphaFoldDB" id="A0AAN8FAH2"/>
<dbReference type="EMBL" id="WIXE01013333">
    <property type="protein sequence ID" value="KAK5975187.1"/>
    <property type="molecule type" value="Genomic_DNA"/>
</dbReference>
<gene>
    <name evidence="2" type="ORF">GCK32_019971</name>
</gene>
<keyword evidence="1" id="KW-1133">Transmembrane helix</keyword>
<feature type="transmembrane region" description="Helical" evidence="1">
    <location>
        <begin position="91"/>
        <end position="117"/>
    </location>
</feature>
<dbReference type="Proteomes" id="UP001331761">
    <property type="component" value="Unassembled WGS sequence"/>
</dbReference>
<comment type="caution">
    <text evidence="2">The sequence shown here is derived from an EMBL/GenBank/DDBJ whole genome shotgun (WGS) entry which is preliminary data.</text>
</comment>
<accession>A0AAN8FAH2</accession>
<evidence type="ECO:0000256" key="1">
    <source>
        <dbReference type="SAM" id="Phobius"/>
    </source>
</evidence>
<protein>
    <submittedName>
        <fullName evidence="2">Uncharacterized protein</fullName>
    </submittedName>
</protein>
<keyword evidence="1" id="KW-0812">Transmembrane</keyword>
<name>A0AAN8FAH2_TRICO</name>
<evidence type="ECO:0000313" key="2">
    <source>
        <dbReference type="EMBL" id="KAK5975187.1"/>
    </source>
</evidence>
<reference evidence="2 3" key="1">
    <citation type="submission" date="2019-10" db="EMBL/GenBank/DDBJ databases">
        <title>Assembly and Annotation for the nematode Trichostrongylus colubriformis.</title>
        <authorList>
            <person name="Martin J."/>
        </authorList>
    </citation>
    <scope>NUCLEOTIDE SEQUENCE [LARGE SCALE GENOMIC DNA]</scope>
    <source>
        <strain evidence="2">G859</strain>
        <tissue evidence="2">Whole worm</tissue>
    </source>
</reference>
<evidence type="ECO:0000313" key="3">
    <source>
        <dbReference type="Proteomes" id="UP001331761"/>
    </source>
</evidence>
<keyword evidence="3" id="KW-1185">Reference proteome</keyword>
<proteinExistence type="predicted"/>